<proteinExistence type="predicted"/>
<dbReference type="AlphaFoldDB" id="A0A1L3GK92"/>
<accession>A0A1L3GK92</accession>
<evidence type="ECO:0000313" key="2">
    <source>
        <dbReference type="Proteomes" id="UP000182264"/>
    </source>
</evidence>
<name>A0A1L3GK92_SYNAC</name>
<dbReference type="EMBL" id="CP015518">
    <property type="protein sequence ID" value="APG26305.1"/>
    <property type="molecule type" value="Genomic_DNA"/>
</dbReference>
<evidence type="ECO:0000313" key="1">
    <source>
        <dbReference type="EMBL" id="APG26305.1"/>
    </source>
</evidence>
<reference evidence="1 2" key="1">
    <citation type="journal article" date="2017" name="Genome Announc.">
        <title>Complete Genome Sequences of Two Acetylene-Fermenting Pelobacter acetylenicus Strains.</title>
        <authorList>
            <person name="Sutton J.M."/>
            <person name="Baesman S.M."/>
            <person name="Fierst J.L."/>
            <person name="Poret-Peterson A.T."/>
            <person name="Oremland R.S."/>
            <person name="Dunlap D.S."/>
            <person name="Akob D.M."/>
        </authorList>
    </citation>
    <scope>NUCLEOTIDE SEQUENCE [LARGE SCALE GENOMIC DNA]</scope>
    <source>
        <strain evidence="1 2">DSM 3247</strain>
    </source>
</reference>
<keyword evidence="2" id="KW-1185">Reference proteome</keyword>
<dbReference type="STRING" id="29542.A6070_04515"/>
<organism evidence="1 2">
    <name type="scientific">Syntrophotalea acetylenica</name>
    <name type="common">Pelobacter acetylenicus</name>
    <dbReference type="NCBI Taxonomy" id="29542"/>
    <lineage>
        <taxon>Bacteria</taxon>
        <taxon>Pseudomonadati</taxon>
        <taxon>Thermodesulfobacteriota</taxon>
        <taxon>Desulfuromonadia</taxon>
        <taxon>Desulfuromonadales</taxon>
        <taxon>Syntrophotaleaceae</taxon>
        <taxon>Syntrophotalea</taxon>
    </lineage>
</organism>
<gene>
    <name evidence="1" type="ORF">A7E75_10510</name>
</gene>
<protein>
    <submittedName>
        <fullName evidence="1">Uncharacterized protein</fullName>
    </submittedName>
</protein>
<sequence length="282" mass="31987">MRGFLLPISGLLILLLLTPPMSRYMAQRPSSSRIGSVPHYQVLRYAALDHRPLVGAYYMLKALNYFGGQTLAGSPDKIDYLGIYQAIEAALRLDPYNMDAYYFSQAILVWDLREIKLANSILEYGMRHRTWDPFLPFSAGFNYSYFLEDYKLAAHYYNRGAKISGSSLMTSLTSRFLYENGQTKLAIIYLQTLLPQLTNEALRQSSQRRLEALQAIDCIESALKQYQKVHGAELVPGDLDDLVSSGLLSSLPDDPYGGRFFLDEKGRVRTTSNLATHKRSRQ</sequence>
<dbReference type="Proteomes" id="UP000182264">
    <property type="component" value="Chromosome"/>
</dbReference>